<organism evidence="7 8">
    <name type="scientific">Parastrongyloides trichosuri</name>
    <name type="common">Possum-specific nematode worm</name>
    <dbReference type="NCBI Taxonomy" id="131310"/>
    <lineage>
        <taxon>Eukaryota</taxon>
        <taxon>Metazoa</taxon>
        <taxon>Ecdysozoa</taxon>
        <taxon>Nematoda</taxon>
        <taxon>Chromadorea</taxon>
        <taxon>Rhabditida</taxon>
        <taxon>Tylenchina</taxon>
        <taxon>Panagrolaimomorpha</taxon>
        <taxon>Strongyloidoidea</taxon>
        <taxon>Strongyloididae</taxon>
        <taxon>Parastrongyloides</taxon>
    </lineage>
</organism>
<protein>
    <submittedName>
        <fullName evidence="8">Acetylcholinesterase</fullName>
    </submittedName>
</protein>
<dbReference type="PANTHER" id="PTHR43918:SF4">
    <property type="entry name" value="CARBOXYLIC ESTER HYDROLASE"/>
    <property type="match status" value="1"/>
</dbReference>
<evidence type="ECO:0000256" key="3">
    <source>
        <dbReference type="ARBA" id="ARBA00022801"/>
    </source>
</evidence>
<proteinExistence type="inferred from homology"/>
<dbReference type="Proteomes" id="UP000038045">
    <property type="component" value="Unplaced"/>
</dbReference>
<dbReference type="GO" id="GO:0005615">
    <property type="term" value="C:extracellular space"/>
    <property type="evidence" value="ECO:0007669"/>
    <property type="project" value="TreeGrafter"/>
</dbReference>
<evidence type="ECO:0000256" key="5">
    <source>
        <dbReference type="SAM" id="SignalP"/>
    </source>
</evidence>
<name>A0A0N4ZI23_PARTI</name>
<feature type="signal peptide" evidence="5">
    <location>
        <begin position="1"/>
        <end position="18"/>
    </location>
</feature>
<keyword evidence="5" id="KW-0732">Signal</keyword>
<evidence type="ECO:0000256" key="4">
    <source>
        <dbReference type="ARBA" id="ARBA00023157"/>
    </source>
</evidence>
<reference evidence="8" key="1">
    <citation type="submission" date="2017-02" db="UniProtKB">
        <authorList>
            <consortium name="WormBaseParasite"/>
        </authorList>
    </citation>
    <scope>IDENTIFICATION</scope>
</reference>
<keyword evidence="3" id="KW-0378">Hydrolase</keyword>
<dbReference type="InterPro" id="IPR050654">
    <property type="entry name" value="AChE-related_enzymes"/>
</dbReference>
<dbReference type="PANTHER" id="PTHR43918">
    <property type="entry name" value="ACETYLCHOLINESTERASE"/>
    <property type="match status" value="1"/>
</dbReference>
<comment type="similarity">
    <text evidence="1">Belongs to the type-B carboxylesterase/lipase family.</text>
</comment>
<keyword evidence="4" id="KW-1015">Disulfide bond</keyword>
<sequence length="1084" mass="126146">MWYLHSLAFGLWASYLSKFSPFTTNCGDYYGKILHGNKENGVIEFLGIPYAKPPIHDLRFSDPQEPKCNRKDRYVFDKYSHACPQLNFPVSNELTDIHFVRTERTSEDCLYLNMWVPKGGKLFPVIVFFHGGDFLRGTAMSDMYNGSYLSFTTKSIVITINYRLNVFGFAQSYQDINIHGNMGLKDQQMALKWINKNIYAFGGDKNKVTIFGIGSGAASVSAHLYAKDSFSYYTGAIMFSGHMANVKYTKYFKAVQKYTEKLTEKLGCIKKRFSPLDEMKCLRKKYAYEIIKVAESIYRDTYGFNSPFVISTKDNSFFKKDLTSKFITSNRYLAGFNTKAKILLGHTNDEGALDLLSKHYYNDFYLDKKTHKFYLKISNQSYDKIVYDVVRRLHLTPIYYELMKDSYNNITSNERKVIKMFTDLFTDCDLKKFVYQRLAFLNESTHVFRLNKSSTIKYKELNSWLGVTSKETIEYIFGLPFRYPNKYPKEKVNDEQKFSFKMMELIGNFSKNWTFDKQWFTSNLTTFKERIAKGPNGLGKYIIRESKFDKEHQNGLDGIVEFLGIPYALPPLGFLRFEDPVEFSPCNDENVFVSTDYPKACPQIDINSSGKIKDKYTIDVKNTSEDCLMLNLWKPKDKTNLPVLVFFHDGDFLRGSASLDMYNGSYLSEKTQSIVITVNYRLNVFGFAQSYGGINIHGNMGLKDQQMALRWINQNIYAFGGDKNKVTIFGIGSGAASVSAHLYAERSFPFYTGAIMFSGHMANFKYTKHFRTVQSYTEKLIERVGCRKRRRFDLEMECFKEKYAYQIKNEAEKIYKELKNNEYGSPFTISSKDYYFFRKDLTNNLIGRKRNLSGFNPNAKILLGHTGNEGALDLLKYHYHETIFYDKKTKKYNLRVSNAIYEKILHDVVKRLHLSDYEGVIKNGYMNISKNKEKVIRMYSDLFTDCDLKKFVFDRLRSGNKVSHVLMLNKSSTVSTKEKYPWLGATSEETIEYAFGNPFRHPEQYSKKTIEEEKEFSSKVMELIGNFTKTWTFDSQWKTSDFSTFKERVGRNAKFLEKYIISESNIDPSPCYLFEYVFKNSIIR</sequence>
<dbReference type="WBParaSite" id="PTRK_0000758000.1">
    <property type="protein sequence ID" value="PTRK_0000758000.1"/>
    <property type="gene ID" value="PTRK_0000758000"/>
</dbReference>
<feature type="domain" description="Carboxylesterase type B" evidence="6">
    <location>
        <begin position="553"/>
        <end position="1030"/>
    </location>
</feature>
<dbReference type="PRINTS" id="PR00878">
    <property type="entry name" value="CHOLNESTRASE"/>
</dbReference>
<dbReference type="InterPro" id="IPR029058">
    <property type="entry name" value="AB_hydrolase_fold"/>
</dbReference>
<evidence type="ECO:0000313" key="7">
    <source>
        <dbReference type="Proteomes" id="UP000038045"/>
    </source>
</evidence>
<evidence type="ECO:0000256" key="2">
    <source>
        <dbReference type="ARBA" id="ARBA00022487"/>
    </source>
</evidence>
<keyword evidence="7" id="KW-1185">Reference proteome</keyword>
<dbReference type="GO" id="GO:0006581">
    <property type="term" value="P:acetylcholine catabolic process"/>
    <property type="evidence" value="ECO:0007669"/>
    <property type="project" value="TreeGrafter"/>
</dbReference>
<evidence type="ECO:0000259" key="6">
    <source>
        <dbReference type="Pfam" id="PF00135"/>
    </source>
</evidence>
<feature type="domain" description="Carboxylesterase type B" evidence="6">
    <location>
        <begin position="23"/>
        <end position="512"/>
    </location>
</feature>
<dbReference type="ESTHER" id="parti-a0a0n4zi23.1">
    <property type="family name" value="Cholinesterase-like"/>
</dbReference>
<keyword evidence="2" id="KW-0719">Serine esterase</keyword>
<dbReference type="InterPro" id="IPR002018">
    <property type="entry name" value="CarbesteraseB"/>
</dbReference>
<accession>A0A0N4ZI23</accession>
<dbReference type="ESTHER" id="parti-a0a0n4zi23.2">
    <property type="family name" value="Cholinesterase-like"/>
</dbReference>
<dbReference type="GO" id="GO:0019695">
    <property type="term" value="P:choline metabolic process"/>
    <property type="evidence" value="ECO:0007669"/>
    <property type="project" value="TreeGrafter"/>
</dbReference>
<dbReference type="AlphaFoldDB" id="A0A0N4ZI23"/>
<dbReference type="SUPFAM" id="SSF53474">
    <property type="entry name" value="alpha/beta-Hydrolases"/>
    <property type="match status" value="2"/>
</dbReference>
<dbReference type="GO" id="GO:0003990">
    <property type="term" value="F:acetylcholinesterase activity"/>
    <property type="evidence" value="ECO:0007669"/>
    <property type="project" value="TreeGrafter"/>
</dbReference>
<evidence type="ECO:0000256" key="1">
    <source>
        <dbReference type="ARBA" id="ARBA00005964"/>
    </source>
</evidence>
<dbReference type="STRING" id="131310.A0A0N4ZI23"/>
<dbReference type="Pfam" id="PF00135">
    <property type="entry name" value="COesterase"/>
    <property type="match status" value="2"/>
</dbReference>
<feature type="chain" id="PRO_5005891740" evidence="5">
    <location>
        <begin position="19"/>
        <end position="1084"/>
    </location>
</feature>
<dbReference type="GO" id="GO:0005886">
    <property type="term" value="C:plasma membrane"/>
    <property type="evidence" value="ECO:0007669"/>
    <property type="project" value="TreeGrafter"/>
</dbReference>
<dbReference type="InterPro" id="IPR000997">
    <property type="entry name" value="Cholinesterase"/>
</dbReference>
<dbReference type="Gene3D" id="3.40.50.1820">
    <property type="entry name" value="alpha/beta hydrolase"/>
    <property type="match status" value="2"/>
</dbReference>
<evidence type="ECO:0000313" key="8">
    <source>
        <dbReference type="WBParaSite" id="PTRK_0000758000.1"/>
    </source>
</evidence>